<keyword evidence="3" id="KW-1185">Reference proteome</keyword>
<organism evidence="2 3">
    <name type="scientific">Nosema bombycis (strain CQ1 / CVCC 102059)</name>
    <name type="common">Microsporidian parasite</name>
    <name type="synonym">Pebrine of silkworm</name>
    <dbReference type="NCBI Taxonomy" id="578461"/>
    <lineage>
        <taxon>Eukaryota</taxon>
        <taxon>Fungi</taxon>
        <taxon>Fungi incertae sedis</taxon>
        <taxon>Microsporidia</taxon>
        <taxon>Nosematidae</taxon>
        <taxon>Nosema</taxon>
    </lineage>
</organism>
<protein>
    <submittedName>
        <fullName evidence="2">Uncharacterized protein</fullName>
    </submittedName>
</protein>
<sequence length="341" mass="39145">MLGNNSKDIFAIMKNECSILESSGKIESKEEKFFNKIVDMMSDFFENLKNEIMTSNVKHIVNVEYYKELINVENGKLKESKLLRNDPFYPLYKHLVNLLEILNKIKEPSASVENMTESEDFFIKSILSSQKGFLFNINMALCDELAIKLDGDLFWITLNKFTKNKFNIIMLQHIDSQQKYFNDCLNVNQKKLSEFISENATFEGVKGSYEMFCRVKNLEGTENNVENIKIIDSYKNVVQVIETNSAEAENNSQSNIDNHHAKKSISESFNEIKPEALTFEQEPNAGKSFYAAITDSRNHENVPAVSYLKSNDVSSFGNALYAPFLLIAFILFVLGVIKRRF</sequence>
<keyword evidence="1" id="KW-0472">Membrane</keyword>
<feature type="transmembrane region" description="Helical" evidence="1">
    <location>
        <begin position="319"/>
        <end position="337"/>
    </location>
</feature>
<evidence type="ECO:0000313" key="3">
    <source>
        <dbReference type="Proteomes" id="UP000016927"/>
    </source>
</evidence>
<evidence type="ECO:0000256" key="1">
    <source>
        <dbReference type="SAM" id="Phobius"/>
    </source>
</evidence>
<dbReference type="HOGENOM" id="CLU_814064_0_0_1"/>
<dbReference type="Proteomes" id="UP000016927">
    <property type="component" value="Unassembled WGS sequence"/>
</dbReference>
<dbReference type="AlphaFoldDB" id="R0LZQ6"/>
<dbReference type="VEuPathDB" id="MicrosporidiaDB:NBO_1328g0002"/>
<gene>
    <name evidence="2" type="ORF">NBO_1328g0002</name>
</gene>
<keyword evidence="1" id="KW-0812">Transmembrane</keyword>
<keyword evidence="1" id="KW-1133">Transmembrane helix</keyword>
<name>R0LZQ6_NOSB1</name>
<accession>R0LZQ6</accession>
<dbReference type="EMBL" id="KB910235">
    <property type="protein sequence ID" value="EOB11269.1"/>
    <property type="molecule type" value="Genomic_DNA"/>
</dbReference>
<evidence type="ECO:0000313" key="2">
    <source>
        <dbReference type="EMBL" id="EOB11269.1"/>
    </source>
</evidence>
<reference evidence="2 3" key="1">
    <citation type="journal article" date="2013" name="BMC Genomics">
        <title>Comparative genomics of parasitic silkworm microsporidia reveal an association between genome expansion and host adaptation.</title>
        <authorList>
            <person name="Pan G."/>
            <person name="Xu J."/>
            <person name="Li T."/>
            <person name="Xia Q."/>
            <person name="Liu S.L."/>
            <person name="Zhang G."/>
            <person name="Li S."/>
            <person name="Li C."/>
            <person name="Liu H."/>
            <person name="Yang L."/>
            <person name="Liu T."/>
            <person name="Zhang X."/>
            <person name="Wu Z."/>
            <person name="Fan W."/>
            <person name="Dang X."/>
            <person name="Xiang H."/>
            <person name="Tao M."/>
            <person name="Li Y."/>
            <person name="Hu J."/>
            <person name="Li Z."/>
            <person name="Lin L."/>
            <person name="Luo J."/>
            <person name="Geng L."/>
            <person name="Wang L."/>
            <person name="Long M."/>
            <person name="Wan Y."/>
            <person name="He N."/>
            <person name="Zhang Z."/>
            <person name="Lu C."/>
            <person name="Keeling P.J."/>
            <person name="Wang J."/>
            <person name="Xiang Z."/>
            <person name="Zhou Z."/>
        </authorList>
    </citation>
    <scope>NUCLEOTIDE SEQUENCE [LARGE SCALE GENOMIC DNA]</scope>
    <source>
        <strain evidence="3">CQ1 / CVCC 102059</strain>
    </source>
</reference>
<proteinExistence type="predicted"/>